<evidence type="ECO:0000313" key="2">
    <source>
        <dbReference type="Proteomes" id="UP000051254"/>
    </source>
</evidence>
<dbReference type="PATRIC" id="fig|266128.3.peg.2735"/>
<dbReference type="EMBL" id="LDJH01000008">
    <property type="protein sequence ID" value="KRG58906.1"/>
    <property type="molecule type" value="Genomic_DNA"/>
</dbReference>
<gene>
    <name evidence="1" type="ORF">ABB25_05370</name>
</gene>
<dbReference type="AlphaFoldDB" id="A0A0R0BY45"/>
<keyword evidence="2" id="KW-1185">Reference proteome</keyword>
<accession>A0A0R0BY45</accession>
<sequence>MALLRLLITGDADTVSTISKHLDGIEGVERVEPVDDLMDHLDDADSSSAGLSDNAGGSQLTTLEVETDSDEATQAVRDAVLNLSRALDVVVEIESDND</sequence>
<evidence type="ECO:0000313" key="1">
    <source>
        <dbReference type="EMBL" id="KRG58906.1"/>
    </source>
</evidence>
<protein>
    <submittedName>
        <fullName evidence="1">Uncharacterized protein</fullName>
    </submittedName>
</protein>
<dbReference type="RefSeq" id="WP_057664708.1">
    <property type="nucleotide sequence ID" value="NZ_LDJH01000008.1"/>
</dbReference>
<comment type="caution">
    <text evidence="1">The sequence shown here is derived from an EMBL/GenBank/DDBJ whole genome shotgun (WGS) entry which is preliminary data.</text>
</comment>
<reference evidence="1 2" key="1">
    <citation type="submission" date="2015-05" db="EMBL/GenBank/DDBJ databases">
        <title>Genome sequencing and analysis of members of genus Stenotrophomonas.</title>
        <authorList>
            <person name="Patil P.P."/>
            <person name="Midha S."/>
            <person name="Patil P.B."/>
        </authorList>
    </citation>
    <scope>NUCLEOTIDE SEQUENCE [LARGE SCALE GENOMIC DNA]</scope>
    <source>
        <strain evidence="1 2">DSM 17805</strain>
    </source>
</reference>
<proteinExistence type="predicted"/>
<dbReference type="Proteomes" id="UP000051254">
    <property type="component" value="Unassembled WGS sequence"/>
</dbReference>
<name>A0A0R0BY45_9GAMM</name>
<dbReference type="OrthoDB" id="6044454at2"/>
<organism evidence="1 2">
    <name type="scientific">Stenotrophomonas koreensis</name>
    <dbReference type="NCBI Taxonomy" id="266128"/>
    <lineage>
        <taxon>Bacteria</taxon>
        <taxon>Pseudomonadati</taxon>
        <taxon>Pseudomonadota</taxon>
        <taxon>Gammaproteobacteria</taxon>
        <taxon>Lysobacterales</taxon>
        <taxon>Lysobacteraceae</taxon>
        <taxon>Stenotrophomonas</taxon>
    </lineage>
</organism>
<dbReference type="STRING" id="266128.ABB25_05370"/>